<dbReference type="Pfam" id="PF07813">
    <property type="entry name" value="LTXXQ"/>
    <property type="match status" value="1"/>
</dbReference>
<dbReference type="PANTHER" id="PTHR38102:SF1">
    <property type="entry name" value="PERIPLASMIC CHAPERONE SPY"/>
    <property type="match status" value="1"/>
</dbReference>
<dbReference type="KEGG" id="saga:M5M_00765"/>
<keyword evidence="4" id="KW-0574">Periplasm</keyword>
<evidence type="ECO:0000256" key="4">
    <source>
        <dbReference type="ARBA" id="ARBA00022764"/>
    </source>
</evidence>
<evidence type="ECO:0000313" key="9">
    <source>
        <dbReference type="Proteomes" id="UP000000466"/>
    </source>
</evidence>
<dbReference type="STRING" id="1117647.M5M_00765"/>
<feature type="chain" id="PRO_5003880628" evidence="7">
    <location>
        <begin position="29"/>
        <end position="163"/>
    </location>
</feature>
<dbReference type="OrthoDB" id="7107079at2"/>
<protein>
    <submittedName>
        <fullName evidence="8">Periplasmic protein CpxP</fullName>
    </submittedName>
</protein>
<feature type="signal peptide" evidence="7">
    <location>
        <begin position="1"/>
        <end position="28"/>
    </location>
</feature>
<gene>
    <name evidence="8" type="ordered locus">M5M_00765</name>
</gene>
<feature type="coiled-coil region" evidence="5">
    <location>
        <begin position="48"/>
        <end position="89"/>
    </location>
</feature>
<sequence>MNVQGNVKRWVVAATLVALGGMASVAVAKGDPFGMHGPALGEKMIKKLELTEAQQEQARAMRDKYRADHKAAREQMKAQMKQFKVLERAGASVAELKAQADVMAALMSEKMVERAVQMREFRAILTAEQLVKMDELIEQRHQKHEAKMKQRHEKMAEREKSAE</sequence>
<proteinExistence type="inferred from homology"/>
<comment type="subcellular location">
    <subcellularLocation>
        <location evidence="1">Periplasm</location>
    </subcellularLocation>
</comment>
<organism evidence="8 9">
    <name type="scientific">Simiduia agarivorans (strain DSM 21679 / JCM 13881 / BCRC 17597 / SA1)</name>
    <dbReference type="NCBI Taxonomy" id="1117647"/>
    <lineage>
        <taxon>Bacteria</taxon>
        <taxon>Pseudomonadati</taxon>
        <taxon>Pseudomonadota</taxon>
        <taxon>Gammaproteobacteria</taxon>
        <taxon>Cellvibrionales</taxon>
        <taxon>Cellvibrionaceae</taxon>
        <taxon>Simiduia</taxon>
    </lineage>
</organism>
<name>K4KHF6_SIMAS</name>
<accession>K4KHF6</accession>
<dbReference type="Gene3D" id="1.20.120.1490">
    <property type="match status" value="1"/>
</dbReference>
<keyword evidence="5" id="KW-0175">Coiled coil</keyword>
<dbReference type="EMBL" id="CP003746">
    <property type="protein sequence ID" value="AFU97388.1"/>
    <property type="molecule type" value="Genomic_DNA"/>
</dbReference>
<evidence type="ECO:0000256" key="3">
    <source>
        <dbReference type="ARBA" id="ARBA00022729"/>
    </source>
</evidence>
<evidence type="ECO:0000256" key="1">
    <source>
        <dbReference type="ARBA" id="ARBA00004418"/>
    </source>
</evidence>
<dbReference type="Proteomes" id="UP000000466">
    <property type="component" value="Chromosome"/>
</dbReference>
<evidence type="ECO:0000256" key="6">
    <source>
        <dbReference type="SAM" id="MobiDB-lite"/>
    </source>
</evidence>
<keyword evidence="3 7" id="KW-0732">Signal</keyword>
<comment type="similarity">
    <text evidence="2">Belongs to the CpxP/Spy family.</text>
</comment>
<dbReference type="RefSeq" id="WP_015045561.1">
    <property type="nucleotide sequence ID" value="NC_018868.3"/>
</dbReference>
<dbReference type="PANTHER" id="PTHR38102">
    <property type="entry name" value="PERIPLASMIC CHAPERONE SPY"/>
    <property type="match status" value="1"/>
</dbReference>
<keyword evidence="9" id="KW-1185">Reference proteome</keyword>
<dbReference type="GO" id="GO:0030288">
    <property type="term" value="C:outer membrane-bounded periplasmic space"/>
    <property type="evidence" value="ECO:0007669"/>
    <property type="project" value="TreeGrafter"/>
</dbReference>
<evidence type="ECO:0000256" key="7">
    <source>
        <dbReference type="SAM" id="SignalP"/>
    </source>
</evidence>
<reference evidence="8 9" key="1">
    <citation type="journal article" date="2013" name="Genome Announc.">
        <title>Complete genome sequence of Simiduia agarivorans SA1(T), a marine bacterium able to degrade a variety of polysaccharides.</title>
        <authorList>
            <person name="Lin S.Y."/>
            <person name="Shieh W.Y."/>
            <person name="Chen J.S."/>
            <person name="Tang S.L."/>
        </authorList>
    </citation>
    <scope>NUCLEOTIDE SEQUENCE [LARGE SCALE GENOMIC DNA]</scope>
    <source>
        <strain evidence="9">DSM 21679 / JCM 13881 / BCRC 17597 / SA1</strain>
    </source>
</reference>
<feature type="region of interest" description="Disordered" evidence="6">
    <location>
        <begin position="141"/>
        <end position="163"/>
    </location>
</feature>
<evidence type="ECO:0000256" key="2">
    <source>
        <dbReference type="ARBA" id="ARBA00008441"/>
    </source>
</evidence>
<dbReference type="GO" id="GO:0051082">
    <property type="term" value="F:unfolded protein binding"/>
    <property type="evidence" value="ECO:0007669"/>
    <property type="project" value="TreeGrafter"/>
</dbReference>
<dbReference type="InterPro" id="IPR012899">
    <property type="entry name" value="LTXXQ"/>
</dbReference>
<dbReference type="eggNOG" id="COG3678">
    <property type="taxonomic scope" value="Bacteria"/>
</dbReference>
<dbReference type="InterPro" id="IPR052211">
    <property type="entry name" value="Cpx_auxiliary_protein"/>
</dbReference>
<evidence type="ECO:0000313" key="8">
    <source>
        <dbReference type="EMBL" id="AFU97388.1"/>
    </source>
</evidence>
<evidence type="ECO:0000256" key="5">
    <source>
        <dbReference type="SAM" id="Coils"/>
    </source>
</evidence>
<dbReference type="HOGENOM" id="CLU_1625937_0_0_6"/>
<dbReference type="AlphaFoldDB" id="K4KHF6"/>